<gene>
    <name evidence="2" type="ORF">NCTC12391_00145</name>
</gene>
<evidence type="ECO:0000313" key="3">
    <source>
        <dbReference type="Proteomes" id="UP000386281"/>
    </source>
</evidence>
<name>A0A449CYA9_9MICO</name>
<dbReference type="Proteomes" id="UP000386281">
    <property type="component" value="Unassembled WGS sequence"/>
</dbReference>
<evidence type="ECO:0000313" key="2">
    <source>
        <dbReference type="EMBL" id="VEW10351.1"/>
    </source>
</evidence>
<dbReference type="EMBL" id="CAACXN010000005">
    <property type="protein sequence ID" value="VEW10351.1"/>
    <property type="molecule type" value="Genomic_DNA"/>
</dbReference>
<dbReference type="AlphaFoldDB" id="A0A449CYA9"/>
<sequence length="210" mass="22654">MEPFYPPRTETSPERQVRRHPTETHEINDSKSIQSGFESQWGDPWNRLAAFATLGHDGPMTSLLLSPGQPPQPVIGIDDPRAVDAPGPAVIVTPPEEDAAAGRSAAPTSRPLAYREAGGQWHVIGSEAADHWSALSPEVSDRLLADRAAGLDVEEFKAITNGASASMITNNWVHSGHPRRYRIAGELRELAEVVAALSGRPPTPHAPDCR</sequence>
<feature type="region of interest" description="Disordered" evidence="1">
    <location>
        <begin position="1"/>
        <end position="38"/>
    </location>
</feature>
<feature type="compositionally biased region" description="Basic and acidic residues" evidence="1">
    <location>
        <begin position="11"/>
        <end position="29"/>
    </location>
</feature>
<evidence type="ECO:0000256" key="1">
    <source>
        <dbReference type="SAM" id="MobiDB-lite"/>
    </source>
</evidence>
<proteinExistence type="predicted"/>
<organism evidence="2 3">
    <name type="scientific">Brevibacterium casei</name>
    <dbReference type="NCBI Taxonomy" id="33889"/>
    <lineage>
        <taxon>Bacteria</taxon>
        <taxon>Bacillati</taxon>
        <taxon>Actinomycetota</taxon>
        <taxon>Actinomycetes</taxon>
        <taxon>Micrococcales</taxon>
        <taxon>Brevibacteriaceae</taxon>
        <taxon>Brevibacterium</taxon>
    </lineage>
</organism>
<reference evidence="2 3" key="1">
    <citation type="submission" date="2019-02" db="EMBL/GenBank/DDBJ databases">
        <authorList>
            <consortium name="Pathogen Informatics"/>
        </authorList>
    </citation>
    <scope>NUCLEOTIDE SEQUENCE [LARGE SCALE GENOMIC DNA]</scope>
    <source>
        <strain evidence="2 3">3012STDY7078520</strain>
    </source>
</reference>
<protein>
    <submittedName>
        <fullName evidence="2">Uncharacterized protein</fullName>
    </submittedName>
</protein>
<accession>A0A449CYA9</accession>